<evidence type="ECO:0000256" key="3">
    <source>
        <dbReference type="ARBA" id="ARBA00022898"/>
    </source>
</evidence>
<dbReference type="Proteomes" id="UP000537130">
    <property type="component" value="Unassembled WGS sequence"/>
</dbReference>
<evidence type="ECO:0000259" key="6">
    <source>
        <dbReference type="Pfam" id="PF00291"/>
    </source>
</evidence>
<dbReference type="RefSeq" id="WP_183408739.1">
    <property type="nucleotide sequence ID" value="NZ_JACHWY010000001.1"/>
</dbReference>
<dbReference type="InterPro" id="IPR027278">
    <property type="entry name" value="ACCD_DCysDesulf"/>
</dbReference>
<dbReference type="GO" id="GO:0008660">
    <property type="term" value="F:1-aminocyclopropane-1-carboxylate deaminase activity"/>
    <property type="evidence" value="ECO:0007669"/>
    <property type="project" value="UniProtKB-EC"/>
</dbReference>
<dbReference type="GO" id="GO:0019148">
    <property type="term" value="F:D-cysteine desulfhydrase activity"/>
    <property type="evidence" value="ECO:0007669"/>
    <property type="project" value="TreeGrafter"/>
</dbReference>
<organism evidence="7 8">
    <name type="scientific">Litorivivens lipolytica</name>
    <dbReference type="NCBI Taxonomy" id="1524264"/>
    <lineage>
        <taxon>Bacteria</taxon>
        <taxon>Pseudomonadati</taxon>
        <taxon>Pseudomonadota</taxon>
        <taxon>Gammaproteobacteria</taxon>
        <taxon>Litorivivens</taxon>
    </lineage>
</organism>
<feature type="domain" description="Tryptophan synthase beta chain-like PALP" evidence="6">
    <location>
        <begin position="21"/>
        <end position="284"/>
    </location>
</feature>
<dbReference type="EMBL" id="JACHWY010000001">
    <property type="protein sequence ID" value="MBB3046024.1"/>
    <property type="molecule type" value="Genomic_DNA"/>
</dbReference>
<sequence>MLQDERLGNTRLWICRLDLLAGPATGNKWFKLLPNLRYAQSQGIRRVASFGGVWSNHLDALARAGAAFGLSTVGFVRGYADQPLTPMLRDARAQGMELVFLSRSDYRRRNDPQFLASLCSQYPETYWVPEGGSNCQGVAGCRLLGEELGEELGKLAVSNQIDKVALACGTGGSLAGIAQGLAECGAAKAVGYAVLKPGDFLREAVREYQQQAGGVRDNWSIVTDYHGGGYARCGPELQQFIEDFYLRHKIPLDPLYTGKLMWGLFQDIALGKYAGEGVLALHTGGLQGLRGYPDLLANLTEMGFQGL</sequence>
<dbReference type="EC" id="3.5.99.7" evidence="7"/>
<dbReference type="PANTHER" id="PTHR43780">
    <property type="entry name" value="1-AMINOCYCLOPROPANE-1-CARBOXYLATE DEAMINASE-RELATED"/>
    <property type="match status" value="1"/>
</dbReference>
<evidence type="ECO:0000313" key="7">
    <source>
        <dbReference type="EMBL" id="MBB3046024.1"/>
    </source>
</evidence>
<proteinExistence type="inferred from homology"/>
<keyword evidence="8" id="KW-1185">Reference proteome</keyword>
<dbReference type="Gene3D" id="3.40.50.1100">
    <property type="match status" value="2"/>
</dbReference>
<dbReference type="AlphaFoldDB" id="A0A7W4Z411"/>
<evidence type="ECO:0000256" key="1">
    <source>
        <dbReference type="ARBA" id="ARBA00001933"/>
    </source>
</evidence>
<comment type="similarity">
    <text evidence="2">Belongs to the ACC deaminase/D-cysteine desulfhydrase family.</text>
</comment>
<protein>
    <submittedName>
        <fullName evidence="7">1-aminocyclopropane-1-carboxylate deaminase</fullName>
        <ecNumber evidence="7">3.5.99.7</ecNumber>
    </submittedName>
</protein>
<reference evidence="7 8" key="1">
    <citation type="submission" date="2020-08" db="EMBL/GenBank/DDBJ databases">
        <title>Genomic Encyclopedia of Type Strains, Phase III (KMG-III): the genomes of soil and plant-associated and newly described type strains.</title>
        <authorList>
            <person name="Whitman W."/>
        </authorList>
    </citation>
    <scope>NUCLEOTIDE SEQUENCE [LARGE SCALE GENOMIC DNA]</scope>
    <source>
        <strain evidence="7 8">CECT 8654</strain>
    </source>
</reference>
<evidence type="ECO:0000313" key="8">
    <source>
        <dbReference type="Proteomes" id="UP000537130"/>
    </source>
</evidence>
<comment type="cofactor">
    <cofactor evidence="1">
        <name>pyridoxal 5'-phosphate</name>
        <dbReference type="ChEBI" id="CHEBI:597326"/>
    </cofactor>
</comment>
<gene>
    <name evidence="7" type="ORF">FHR99_000260</name>
</gene>
<feature type="active site" description="Nucleophile" evidence="4">
    <location>
        <position position="55"/>
    </location>
</feature>
<dbReference type="PANTHER" id="PTHR43780:SF2">
    <property type="entry name" value="1-AMINOCYCLOPROPANE-1-CARBOXYLATE DEAMINASE-RELATED"/>
    <property type="match status" value="1"/>
</dbReference>
<comment type="caution">
    <text evidence="7">The sequence shown here is derived from an EMBL/GenBank/DDBJ whole genome shotgun (WGS) entry which is preliminary data.</text>
</comment>
<name>A0A7W4Z411_9GAMM</name>
<dbReference type="PIRSF" id="PIRSF006278">
    <property type="entry name" value="ACCD_DCysDesulf"/>
    <property type="match status" value="1"/>
</dbReference>
<dbReference type="Pfam" id="PF00291">
    <property type="entry name" value="PALP"/>
    <property type="match status" value="1"/>
</dbReference>
<keyword evidence="3 5" id="KW-0663">Pyridoxal phosphate</keyword>
<evidence type="ECO:0000256" key="4">
    <source>
        <dbReference type="PIRSR" id="PIRSR006278-1"/>
    </source>
</evidence>
<evidence type="ECO:0000256" key="2">
    <source>
        <dbReference type="ARBA" id="ARBA00008639"/>
    </source>
</evidence>
<feature type="modified residue" description="N6-(pyridoxal phosphate)lysine" evidence="5">
    <location>
        <position position="28"/>
    </location>
</feature>
<evidence type="ECO:0000256" key="5">
    <source>
        <dbReference type="PIRSR" id="PIRSR006278-2"/>
    </source>
</evidence>
<dbReference type="SUPFAM" id="SSF53686">
    <property type="entry name" value="Tryptophan synthase beta subunit-like PLP-dependent enzymes"/>
    <property type="match status" value="1"/>
</dbReference>
<dbReference type="InterPro" id="IPR001926">
    <property type="entry name" value="TrpB-like_PALP"/>
</dbReference>
<dbReference type="InterPro" id="IPR036052">
    <property type="entry name" value="TrpB-like_PALP_sf"/>
</dbReference>
<keyword evidence="7" id="KW-0378">Hydrolase</keyword>
<accession>A0A7W4Z411</accession>